<dbReference type="OrthoDB" id="5987761at2759"/>
<feature type="non-terminal residue" evidence="3">
    <location>
        <position position="255"/>
    </location>
</feature>
<keyword evidence="2" id="KW-1185">Reference proteome</keyword>
<evidence type="ECO:0000313" key="3">
    <source>
        <dbReference type="RefSeq" id="XP_031558584.1"/>
    </source>
</evidence>
<evidence type="ECO:0000256" key="1">
    <source>
        <dbReference type="SAM" id="MobiDB-lite"/>
    </source>
</evidence>
<feature type="compositionally biased region" description="Polar residues" evidence="1">
    <location>
        <begin position="144"/>
        <end position="171"/>
    </location>
</feature>
<sequence>MEFNGKESRLKVVRGKRVMLRISNVASYKQIQTEAVNKFQAYHSNCFVEGEKYLLLLESGKEAQFLPGTKEFFTLKRFRKEVGKDYKNIVLYLCRNDDFDLSEYPQNSTSSEEDDDDNNQHPFKKLKATQLKMDEMLARKMQAEMSQESEGCSDDQVTGHNSSEADNTCMNQCPYNKFKATQLKMDEMLARKMQDDISQENEGCSDDQVTGHLVGGDGIGNGKSTLSSNHSHSATAQSGPESKSKTREEQFDSLS</sequence>
<dbReference type="RefSeq" id="XP_031558584.1">
    <property type="nucleotide sequence ID" value="XM_031702724.1"/>
</dbReference>
<dbReference type="AlphaFoldDB" id="A0A6P8HQD4"/>
<feature type="region of interest" description="Disordered" evidence="1">
    <location>
        <begin position="141"/>
        <end position="171"/>
    </location>
</feature>
<protein>
    <submittedName>
        <fullName evidence="3">Uncharacterized protein LOC116295027</fullName>
    </submittedName>
</protein>
<feature type="region of interest" description="Disordered" evidence="1">
    <location>
        <begin position="195"/>
        <end position="255"/>
    </location>
</feature>
<dbReference type="InParanoid" id="A0A6P8HQD4"/>
<proteinExistence type="predicted"/>
<evidence type="ECO:0000313" key="2">
    <source>
        <dbReference type="Proteomes" id="UP000515163"/>
    </source>
</evidence>
<dbReference type="GeneID" id="116295027"/>
<feature type="compositionally biased region" description="Basic and acidic residues" evidence="1">
    <location>
        <begin position="242"/>
        <end position="255"/>
    </location>
</feature>
<organism evidence="2 3">
    <name type="scientific">Actinia tenebrosa</name>
    <name type="common">Australian red waratah sea anemone</name>
    <dbReference type="NCBI Taxonomy" id="6105"/>
    <lineage>
        <taxon>Eukaryota</taxon>
        <taxon>Metazoa</taxon>
        <taxon>Cnidaria</taxon>
        <taxon>Anthozoa</taxon>
        <taxon>Hexacorallia</taxon>
        <taxon>Actiniaria</taxon>
        <taxon>Actiniidae</taxon>
        <taxon>Actinia</taxon>
    </lineage>
</organism>
<dbReference type="KEGG" id="aten:116295027"/>
<reference evidence="3" key="1">
    <citation type="submission" date="2025-08" db="UniProtKB">
        <authorList>
            <consortium name="RefSeq"/>
        </authorList>
    </citation>
    <scope>IDENTIFICATION</scope>
    <source>
        <tissue evidence="3">Tentacle</tissue>
    </source>
</reference>
<feature type="compositionally biased region" description="Polar residues" evidence="1">
    <location>
        <begin position="222"/>
        <end position="241"/>
    </location>
</feature>
<dbReference type="Proteomes" id="UP000515163">
    <property type="component" value="Unplaced"/>
</dbReference>
<gene>
    <name evidence="3" type="primary">LOC116295027</name>
</gene>
<name>A0A6P8HQD4_ACTTE</name>
<accession>A0A6P8HQD4</accession>